<keyword evidence="1" id="KW-0378">Hydrolase</keyword>
<dbReference type="RefSeq" id="WP_093364124.1">
    <property type="nucleotide sequence ID" value="NZ_FOZZ01000003.1"/>
</dbReference>
<dbReference type="Gene3D" id="3.40.50.1820">
    <property type="entry name" value="alpha/beta hydrolase"/>
    <property type="match status" value="1"/>
</dbReference>
<organism evidence="3 4">
    <name type="scientific">Sphingobacterium wenxiniae</name>
    <dbReference type="NCBI Taxonomy" id="683125"/>
    <lineage>
        <taxon>Bacteria</taxon>
        <taxon>Pseudomonadati</taxon>
        <taxon>Bacteroidota</taxon>
        <taxon>Sphingobacteriia</taxon>
        <taxon>Sphingobacteriales</taxon>
        <taxon>Sphingobacteriaceae</taxon>
        <taxon>Sphingobacterium</taxon>
    </lineage>
</organism>
<proteinExistence type="predicted"/>
<evidence type="ECO:0000259" key="2">
    <source>
        <dbReference type="Pfam" id="PF12146"/>
    </source>
</evidence>
<evidence type="ECO:0000313" key="3">
    <source>
        <dbReference type="EMBL" id="SFS58799.1"/>
    </source>
</evidence>
<dbReference type="PROSITE" id="PS51257">
    <property type="entry name" value="PROKAR_LIPOPROTEIN"/>
    <property type="match status" value="1"/>
</dbReference>
<dbReference type="PANTHER" id="PTHR43265:SF1">
    <property type="entry name" value="ESTERASE ESTD"/>
    <property type="match status" value="1"/>
</dbReference>
<dbReference type="OrthoDB" id="9809549at2"/>
<dbReference type="EMBL" id="FOZZ01000003">
    <property type="protein sequence ID" value="SFS58799.1"/>
    <property type="molecule type" value="Genomic_DNA"/>
</dbReference>
<dbReference type="GO" id="GO:0006508">
    <property type="term" value="P:proteolysis"/>
    <property type="evidence" value="ECO:0007669"/>
    <property type="project" value="InterPro"/>
</dbReference>
<gene>
    <name evidence="3" type="ORF">SAMN05660206_10334</name>
</gene>
<dbReference type="Pfam" id="PF12146">
    <property type="entry name" value="Hydrolase_4"/>
    <property type="match status" value="1"/>
</dbReference>
<feature type="domain" description="Serine aminopeptidase S33" evidence="2">
    <location>
        <begin position="187"/>
        <end position="418"/>
    </location>
</feature>
<dbReference type="SUPFAM" id="SSF53474">
    <property type="entry name" value="alpha/beta-Hydrolases"/>
    <property type="match status" value="1"/>
</dbReference>
<dbReference type="InterPro" id="IPR022742">
    <property type="entry name" value="Hydrolase_4"/>
</dbReference>
<sequence length="452" mass="50571">MRNYLVFILLLVQSCLGYSQSFEGTWRGDLKIQGMALPLVFHLQGETKEWKGSMESPAQSKAQIPLSSVRVEQDSIFIEVAAIGLRFQGRLLDNEKLEGQVLQNGMKLPIVMSRPENVSNKRLRPQTPTAPYPYDTLDVRFKNTFDAEELAGTITMPRSEGKFPAVVLVTGSGPQDRNSEIFGHQIFKVVADYLTRNNIIVLRYDERGIGQSKGNYTTSTINEFSKDVISAVDFLKSQEKVDVNRVGIIGHSEGGLIATLIAGQHSADIDFIGVLAGPAISIDSLMVLQAYEIGKNAGMSENYLEQVRNINRKNYALVKSDLSAEHAYLQILENTEVIIPDPTQSQKDEIKMMMRPAYRYFMRIDPVPFIQQIKIPVYAAFGGKDIQVPFAPNMESLSDNLPKNDRHLLKVYDGLNHLFQKAETGAVSEYVEIEETFNEVVLSDLAGWINSL</sequence>
<accession>A0A1I6R262</accession>
<dbReference type="InterPro" id="IPR002471">
    <property type="entry name" value="Pept_S9_AS"/>
</dbReference>
<dbReference type="AlphaFoldDB" id="A0A1I6R262"/>
<dbReference type="PANTHER" id="PTHR43265">
    <property type="entry name" value="ESTERASE ESTD"/>
    <property type="match status" value="1"/>
</dbReference>
<reference evidence="3 4" key="1">
    <citation type="submission" date="2016-10" db="EMBL/GenBank/DDBJ databases">
        <authorList>
            <person name="de Groot N.N."/>
        </authorList>
    </citation>
    <scope>NUCLEOTIDE SEQUENCE [LARGE SCALE GENOMIC DNA]</scope>
    <source>
        <strain evidence="3 4">DSM 22789</strain>
    </source>
</reference>
<dbReference type="InterPro" id="IPR053145">
    <property type="entry name" value="AB_hydrolase_Est10"/>
</dbReference>
<dbReference type="GO" id="GO:0052689">
    <property type="term" value="F:carboxylic ester hydrolase activity"/>
    <property type="evidence" value="ECO:0007669"/>
    <property type="project" value="TreeGrafter"/>
</dbReference>
<evidence type="ECO:0000313" key="4">
    <source>
        <dbReference type="Proteomes" id="UP000198785"/>
    </source>
</evidence>
<keyword evidence="4" id="KW-1185">Reference proteome</keyword>
<evidence type="ECO:0000256" key="1">
    <source>
        <dbReference type="ARBA" id="ARBA00022801"/>
    </source>
</evidence>
<dbReference type="InterPro" id="IPR029058">
    <property type="entry name" value="AB_hydrolase_fold"/>
</dbReference>
<dbReference type="STRING" id="683125.SAMN05660206_10334"/>
<dbReference type="GO" id="GO:0004252">
    <property type="term" value="F:serine-type endopeptidase activity"/>
    <property type="evidence" value="ECO:0007669"/>
    <property type="project" value="InterPro"/>
</dbReference>
<dbReference type="Proteomes" id="UP000198785">
    <property type="component" value="Unassembled WGS sequence"/>
</dbReference>
<dbReference type="PROSITE" id="PS00708">
    <property type="entry name" value="PRO_ENDOPEP_SER"/>
    <property type="match status" value="1"/>
</dbReference>
<protein>
    <recommendedName>
        <fullName evidence="2">Serine aminopeptidase S33 domain-containing protein</fullName>
    </recommendedName>
</protein>
<name>A0A1I6R262_9SPHI</name>